<dbReference type="GeneID" id="39586207"/>
<dbReference type="EMBL" id="RSCE01000011">
    <property type="protein sequence ID" value="RSH78758.1"/>
    <property type="molecule type" value="Genomic_DNA"/>
</dbReference>
<protein>
    <recommendedName>
        <fullName evidence="3">CULT domain-containing protein</fullName>
    </recommendedName>
</protein>
<dbReference type="RefSeq" id="XP_028473905.1">
    <property type="nucleotide sequence ID" value="XM_028617442.1"/>
</dbReference>
<evidence type="ECO:0000313" key="1">
    <source>
        <dbReference type="EMBL" id="RSH78758.1"/>
    </source>
</evidence>
<sequence>MTTTPKLPTPETLRNLPWPESLWVCPVDSQTKLVRHRYHEPCSDLFWAFALCRHCGADLSWWYGVRRWAHSDVQPEDAVVWYDVRARNEAAASAAP</sequence>
<proteinExistence type="predicted"/>
<evidence type="ECO:0008006" key="3">
    <source>
        <dbReference type="Google" id="ProtNLM"/>
    </source>
</evidence>
<accession>A0A427XIW0</accession>
<dbReference type="Proteomes" id="UP000279236">
    <property type="component" value="Unassembled WGS sequence"/>
</dbReference>
<name>A0A427XIW0_9TREE</name>
<reference evidence="1 2" key="1">
    <citation type="submission" date="2018-11" db="EMBL/GenBank/DDBJ databases">
        <title>Genome sequence of Apiotrichum porosum DSM 27194.</title>
        <authorList>
            <person name="Aliyu H."/>
            <person name="Gorte O."/>
            <person name="Ochsenreither K."/>
        </authorList>
    </citation>
    <scope>NUCLEOTIDE SEQUENCE [LARGE SCALE GENOMIC DNA]</scope>
    <source>
        <strain evidence="1 2">DSM 27194</strain>
    </source>
</reference>
<dbReference type="AlphaFoldDB" id="A0A427XIW0"/>
<keyword evidence="2" id="KW-1185">Reference proteome</keyword>
<comment type="caution">
    <text evidence="1">The sequence shown here is derived from an EMBL/GenBank/DDBJ whole genome shotgun (WGS) entry which is preliminary data.</text>
</comment>
<evidence type="ECO:0000313" key="2">
    <source>
        <dbReference type="Proteomes" id="UP000279236"/>
    </source>
</evidence>
<organism evidence="1 2">
    <name type="scientific">Apiotrichum porosum</name>
    <dbReference type="NCBI Taxonomy" id="105984"/>
    <lineage>
        <taxon>Eukaryota</taxon>
        <taxon>Fungi</taxon>
        <taxon>Dikarya</taxon>
        <taxon>Basidiomycota</taxon>
        <taxon>Agaricomycotina</taxon>
        <taxon>Tremellomycetes</taxon>
        <taxon>Trichosporonales</taxon>
        <taxon>Trichosporonaceae</taxon>
        <taxon>Apiotrichum</taxon>
    </lineage>
</organism>
<gene>
    <name evidence="1" type="ORF">EHS24_001664</name>
</gene>